<comment type="caution">
    <text evidence="4">The sequence shown here is derived from an EMBL/GenBank/DDBJ whole genome shotgun (WGS) entry which is preliminary data.</text>
</comment>
<dbReference type="VEuPathDB" id="PlasmoDB:PGAL8A_00067000"/>
<organism evidence="4 5">
    <name type="scientific">Plasmodium gallinaceum</name>
    <dbReference type="NCBI Taxonomy" id="5849"/>
    <lineage>
        <taxon>Eukaryota</taxon>
        <taxon>Sar</taxon>
        <taxon>Alveolata</taxon>
        <taxon>Apicomplexa</taxon>
        <taxon>Aconoidasida</taxon>
        <taxon>Haemosporida</taxon>
        <taxon>Plasmodiidae</taxon>
        <taxon>Plasmodium</taxon>
        <taxon>Plasmodium (Haemamoeba)</taxon>
    </lineage>
</organism>
<comment type="subcellular location">
    <subcellularLocation>
        <location evidence="1">Nucleus</location>
    </subcellularLocation>
</comment>
<dbReference type="Proteomes" id="UP000220797">
    <property type="component" value="Unassembled WGS sequence"/>
</dbReference>
<keyword evidence="5" id="KW-1185">Reference proteome</keyword>
<evidence type="ECO:0000313" key="5">
    <source>
        <dbReference type="Proteomes" id="UP000220797"/>
    </source>
</evidence>
<dbReference type="PANTHER" id="PTHR15835">
    <property type="entry name" value="NUCLEAR-INTERACTING PARTNER OF ALK"/>
    <property type="match status" value="1"/>
</dbReference>
<proteinExistence type="predicted"/>
<dbReference type="RefSeq" id="XP_028525788.1">
    <property type="nucleotide sequence ID" value="XM_028670199.1"/>
</dbReference>
<dbReference type="Pfam" id="PF07967">
    <property type="entry name" value="zf-C3HC"/>
    <property type="match status" value="1"/>
</dbReference>
<dbReference type="GO" id="GO:0005634">
    <property type="term" value="C:nucleus"/>
    <property type="evidence" value="ECO:0007669"/>
    <property type="project" value="UniProtKB-SubCell"/>
</dbReference>
<feature type="domain" description="C3HC-type" evidence="3">
    <location>
        <begin position="45"/>
        <end position="156"/>
    </location>
</feature>
<dbReference type="GO" id="GO:0008270">
    <property type="term" value="F:zinc ion binding"/>
    <property type="evidence" value="ECO:0007669"/>
    <property type="project" value="InterPro"/>
</dbReference>
<dbReference type="GeneID" id="39729195"/>
<dbReference type="PANTHER" id="PTHR15835:SF6">
    <property type="entry name" value="ZINC FINGER C3HC-TYPE PROTEIN 1"/>
    <property type="match status" value="1"/>
</dbReference>
<protein>
    <submittedName>
        <fullName evidence="4">Zinc finger protein, putative</fullName>
    </submittedName>
</protein>
<dbReference type="EMBL" id="CVMV01000004">
    <property type="protein sequence ID" value="CRG92966.1"/>
    <property type="molecule type" value="Genomic_DNA"/>
</dbReference>
<accession>A0A1J1GKR7</accession>
<dbReference type="AlphaFoldDB" id="A0A1J1GKR7"/>
<evidence type="ECO:0000313" key="4">
    <source>
        <dbReference type="EMBL" id="CRG92966.1"/>
    </source>
</evidence>
<dbReference type="OrthoDB" id="376508at2759"/>
<evidence type="ECO:0000256" key="1">
    <source>
        <dbReference type="ARBA" id="ARBA00004123"/>
    </source>
</evidence>
<reference evidence="4" key="1">
    <citation type="submission" date="2015-04" db="EMBL/GenBank/DDBJ databases">
        <authorList>
            <consortium name="Pathogen Informatics"/>
        </authorList>
    </citation>
    <scope>NUCLEOTIDE SEQUENCE [LARGE SCALE GENOMIC DNA]</scope>
    <source>
        <strain evidence="4">8A</strain>
    </source>
</reference>
<evidence type="ECO:0000256" key="2">
    <source>
        <dbReference type="ARBA" id="ARBA00023242"/>
    </source>
</evidence>
<gene>
    <name evidence="4" type="ORF">PGAL8A_00067000</name>
</gene>
<dbReference type="SUPFAM" id="SSF57924">
    <property type="entry name" value="Inhibitor of apoptosis (IAP) repeat"/>
    <property type="match status" value="1"/>
</dbReference>
<sequence>MEKTNLKGYEVIDIEGRREELINIKKNFLSEEEDDYIKDSKRYLYDELSYINRINTFKPWIKKPVHLCSIILARNGYICENEFTIKCEMCNCKYIYEKDKYSMYTKINDLCLLHLDNCPWKNNLMSLSIFHLDEKSLRREELIKEYENNVLMLKNALYEIPLINIKKTIKDLIIIIKKHLKNHFSKKKYLIFNWYVNFFKNQFTQIFLNNKNVIDKGIEKIKEYYKEYEKYIVDLNYINNLNFNISDESNYINILCDDISLLKDEKEDINMYFKIVDKMKNYEYENINIYKIISLCGWSYKGDSVDNNNNFTQVLYCKYCYREIKICNYSTFSIRDDKLFLFKELNLLVTKDIMDDLINKKKQLEKVRNSNSCVNSDPVNILEKLYNLLNKTKNCNKNNDNDNNILKNKGSFCEETKNEVEKKRLNNIIDEDDYSFNWKKKNLILTKKINNIFKDKSDNTLFSKNNKKHFFTNRNEDLFSKKNSDNKEISLKNSISKIFIEISEYIKKEEFFIKTLYDYYVLTDSQFFNFNENNMDQKTNGSFYNIRLFDIIENHRAYCPYMTEDLYSFSKITKLFFELLISEFQRKYVFK</sequence>
<keyword evidence="2" id="KW-0539">Nucleus</keyword>
<name>A0A1J1GKR7_PLAGA</name>
<evidence type="ECO:0000259" key="3">
    <source>
        <dbReference type="Pfam" id="PF07967"/>
    </source>
</evidence>
<dbReference type="InterPro" id="IPR012935">
    <property type="entry name" value="NuBaID_N"/>
</dbReference>